<dbReference type="InterPro" id="IPR001478">
    <property type="entry name" value="PDZ"/>
</dbReference>
<dbReference type="PANTHER" id="PTHR43343">
    <property type="entry name" value="PEPTIDASE S12"/>
    <property type="match status" value="1"/>
</dbReference>
<evidence type="ECO:0000256" key="2">
    <source>
        <dbReference type="ARBA" id="ARBA00022670"/>
    </source>
</evidence>
<evidence type="ECO:0000256" key="1">
    <source>
        <dbReference type="ARBA" id="ARBA00010541"/>
    </source>
</evidence>
<dbReference type="AlphaFoldDB" id="A0A4R6KA08"/>
<protein>
    <submittedName>
        <fullName evidence="7">Putative serine protease PepD</fullName>
    </submittedName>
</protein>
<dbReference type="SUPFAM" id="SSF50494">
    <property type="entry name" value="Trypsin-like serine proteases"/>
    <property type="match status" value="1"/>
</dbReference>
<keyword evidence="2 7" id="KW-0645">Protease</keyword>
<feature type="transmembrane region" description="Helical" evidence="5">
    <location>
        <begin position="189"/>
        <end position="212"/>
    </location>
</feature>
<dbReference type="SMART" id="SM00228">
    <property type="entry name" value="PDZ"/>
    <property type="match status" value="1"/>
</dbReference>
<sequence>MSSDDAEPTQRMPRDPADPAATREFTTDRPVAGPVVPPDEATKPLPSEEVTTPLTAAASAPLSSNGASSGAPGSGPAGAAGSGPAGAAGSGPPVSALTPPAPGSGTTPLARPGGNSQYRQAERSMTQRSFGQGSSSGNGQAAFRPVYQGQAWPTQQLTYVPPPPLDWHQQQARAYTPAPPPKSSRVMTIAAIVALIVGLIAGAGAAATVVALDNNAPADDQSGPAIGTGADPKIRSGSVSAVAATLLPSVVQLKVEGADDSNATGSGFVIDNAGHILTNNHVVSGAAQGGSIQVVTEKGKTSTARLVGRSPAYDLAVVQVVGLAAPSVQFGQSDKAIVGQDVVAIGSPLGLAGTVTSGIVSAKNRPVTAGGEGEISYINALQTDAAINPGNSGGPLVDMNARVIGVNSAIATVRGATEGSSGNIGLGFAIPIDQARRTAQQLIADGKASYPVIGANVDMEFNGDGARVDQVNAGSPAQRAGLRPGDVITSINNQLVGSAEALIVAIRTHRPGETIRLDYERGGKPRQANVTLGQQIG</sequence>
<evidence type="ECO:0000256" key="4">
    <source>
        <dbReference type="SAM" id="MobiDB-lite"/>
    </source>
</evidence>
<dbReference type="Gene3D" id="2.30.42.10">
    <property type="match status" value="1"/>
</dbReference>
<evidence type="ECO:0000256" key="5">
    <source>
        <dbReference type="SAM" id="Phobius"/>
    </source>
</evidence>
<comment type="similarity">
    <text evidence="1">Belongs to the peptidase S1C family.</text>
</comment>
<feature type="compositionally biased region" description="Gly residues" evidence="4">
    <location>
        <begin position="72"/>
        <end position="89"/>
    </location>
</feature>
<dbReference type="OrthoDB" id="9758917at2"/>
<reference evidence="7 8" key="1">
    <citation type="submission" date="2019-03" db="EMBL/GenBank/DDBJ databases">
        <title>Genomic Encyclopedia of Type Strains, Phase III (KMG-III): the genomes of soil and plant-associated and newly described type strains.</title>
        <authorList>
            <person name="Whitman W."/>
        </authorList>
    </citation>
    <scope>NUCLEOTIDE SEQUENCE [LARGE SCALE GENOMIC DNA]</scope>
    <source>
        <strain evidence="7 8">VKM Ac-2527</strain>
    </source>
</reference>
<feature type="compositionally biased region" description="Polar residues" evidence="4">
    <location>
        <begin position="114"/>
        <end position="128"/>
    </location>
</feature>
<dbReference type="InterPro" id="IPR043504">
    <property type="entry name" value="Peptidase_S1_PA_chymotrypsin"/>
</dbReference>
<feature type="compositionally biased region" description="Low complexity" evidence="4">
    <location>
        <begin position="51"/>
        <end position="71"/>
    </location>
</feature>
<keyword evidence="5" id="KW-1133">Transmembrane helix</keyword>
<dbReference type="Pfam" id="PF13180">
    <property type="entry name" value="PDZ_2"/>
    <property type="match status" value="1"/>
</dbReference>
<keyword evidence="8" id="KW-1185">Reference proteome</keyword>
<dbReference type="PROSITE" id="PS50106">
    <property type="entry name" value="PDZ"/>
    <property type="match status" value="1"/>
</dbReference>
<dbReference type="InterPro" id="IPR009003">
    <property type="entry name" value="Peptidase_S1_PA"/>
</dbReference>
<evidence type="ECO:0000313" key="7">
    <source>
        <dbReference type="EMBL" id="TDO44912.1"/>
    </source>
</evidence>
<dbReference type="RefSeq" id="WP_133802867.1">
    <property type="nucleotide sequence ID" value="NZ_SNWQ01000014.1"/>
</dbReference>
<comment type="caution">
    <text evidence="7">The sequence shown here is derived from an EMBL/GenBank/DDBJ whole genome shotgun (WGS) entry which is preliminary data.</text>
</comment>
<dbReference type="InterPro" id="IPR001940">
    <property type="entry name" value="Peptidase_S1C"/>
</dbReference>
<keyword evidence="5" id="KW-0472">Membrane</keyword>
<evidence type="ECO:0000313" key="8">
    <source>
        <dbReference type="Proteomes" id="UP000295388"/>
    </source>
</evidence>
<dbReference type="SUPFAM" id="SSF50156">
    <property type="entry name" value="PDZ domain-like"/>
    <property type="match status" value="1"/>
</dbReference>
<proteinExistence type="inferred from homology"/>
<dbReference type="Proteomes" id="UP000295388">
    <property type="component" value="Unassembled WGS sequence"/>
</dbReference>
<dbReference type="GO" id="GO:0004252">
    <property type="term" value="F:serine-type endopeptidase activity"/>
    <property type="evidence" value="ECO:0007669"/>
    <property type="project" value="InterPro"/>
</dbReference>
<dbReference type="Gene3D" id="2.40.10.10">
    <property type="entry name" value="Trypsin-like serine proteases"/>
    <property type="match status" value="2"/>
</dbReference>
<keyword evidence="5" id="KW-0812">Transmembrane</keyword>
<dbReference type="Pfam" id="PF13365">
    <property type="entry name" value="Trypsin_2"/>
    <property type="match status" value="1"/>
</dbReference>
<evidence type="ECO:0000259" key="6">
    <source>
        <dbReference type="PROSITE" id="PS50106"/>
    </source>
</evidence>
<accession>A0A4R6KA08</accession>
<dbReference type="GO" id="GO:0006508">
    <property type="term" value="P:proteolysis"/>
    <property type="evidence" value="ECO:0007669"/>
    <property type="project" value="UniProtKB-KW"/>
</dbReference>
<feature type="compositionally biased region" description="Low complexity" evidence="4">
    <location>
        <begin position="129"/>
        <end position="141"/>
    </location>
</feature>
<feature type="region of interest" description="Disordered" evidence="4">
    <location>
        <begin position="1"/>
        <end position="141"/>
    </location>
</feature>
<dbReference type="InterPro" id="IPR051201">
    <property type="entry name" value="Chloro_Bact_Ser_Proteases"/>
</dbReference>
<keyword evidence="3" id="KW-0378">Hydrolase</keyword>
<feature type="domain" description="PDZ" evidence="6">
    <location>
        <begin position="442"/>
        <end position="494"/>
    </location>
</feature>
<dbReference type="PRINTS" id="PR00834">
    <property type="entry name" value="PROTEASES2C"/>
</dbReference>
<gene>
    <name evidence="7" type="ORF">EV643_11457</name>
</gene>
<organism evidence="7 8">
    <name type="scientific">Kribbella caucasensis</name>
    <dbReference type="NCBI Taxonomy" id="2512215"/>
    <lineage>
        <taxon>Bacteria</taxon>
        <taxon>Bacillati</taxon>
        <taxon>Actinomycetota</taxon>
        <taxon>Actinomycetes</taxon>
        <taxon>Propionibacteriales</taxon>
        <taxon>Kribbellaceae</taxon>
        <taxon>Kribbella</taxon>
    </lineage>
</organism>
<name>A0A4R6KA08_9ACTN</name>
<dbReference type="EMBL" id="SNWQ01000014">
    <property type="protein sequence ID" value="TDO44912.1"/>
    <property type="molecule type" value="Genomic_DNA"/>
</dbReference>
<dbReference type="PANTHER" id="PTHR43343:SF3">
    <property type="entry name" value="PROTEASE DO-LIKE 8, CHLOROPLASTIC"/>
    <property type="match status" value="1"/>
</dbReference>
<dbReference type="InterPro" id="IPR036034">
    <property type="entry name" value="PDZ_sf"/>
</dbReference>
<evidence type="ECO:0000256" key="3">
    <source>
        <dbReference type="ARBA" id="ARBA00022801"/>
    </source>
</evidence>